<dbReference type="EC" id="3.6.3.-" evidence="5"/>
<dbReference type="AlphaFoldDB" id="A0A399FDP0"/>
<keyword evidence="3 5" id="KW-0067">ATP-binding</keyword>
<organism evidence="5 6">
    <name type="scientific">Meiothermus granaticius NBRC 107808</name>
    <dbReference type="NCBI Taxonomy" id="1227551"/>
    <lineage>
        <taxon>Bacteria</taxon>
        <taxon>Thermotogati</taxon>
        <taxon>Deinococcota</taxon>
        <taxon>Deinococci</taxon>
        <taxon>Thermales</taxon>
        <taxon>Thermaceae</taxon>
        <taxon>Meiothermus</taxon>
    </lineage>
</organism>
<evidence type="ECO:0000256" key="3">
    <source>
        <dbReference type="ARBA" id="ARBA00022840"/>
    </source>
</evidence>
<keyword evidence="6" id="KW-1185">Reference proteome</keyword>
<gene>
    <name evidence="5" type="primary">ssuB</name>
    <name evidence="5" type="ORF">Mgrana_00393</name>
</gene>
<dbReference type="GO" id="GO:0016887">
    <property type="term" value="F:ATP hydrolysis activity"/>
    <property type="evidence" value="ECO:0007669"/>
    <property type="project" value="InterPro"/>
</dbReference>
<dbReference type="PROSITE" id="PS00211">
    <property type="entry name" value="ABC_TRANSPORTER_1"/>
    <property type="match status" value="1"/>
</dbReference>
<dbReference type="SMART" id="SM00382">
    <property type="entry name" value="AAA"/>
    <property type="match status" value="1"/>
</dbReference>
<dbReference type="GO" id="GO:0005524">
    <property type="term" value="F:ATP binding"/>
    <property type="evidence" value="ECO:0007669"/>
    <property type="project" value="UniProtKB-KW"/>
</dbReference>
<dbReference type="PROSITE" id="PS50893">
    <property type="entry name" value="ABC_TRANSPORTER_2"/>
    <property type="match status" value="1"/>
</dbReference>
<protein>
    <submittedName>
        <fullName evidence="5">Aliphatic sulfonates import ATP-binding protein SsuB</fullName>
        <ecNumber evidence="5">3.6.3.-</ecNumber>
    </submittedName>
</protein>
<evidence type="ECO:0000256" key="1">
    <source>
        <dbReference type="ARBA" id="ARBA00022448"/>
    </source>
</evidence>
<proteinExistence type="predicted"/>
<comment type="caution">
    <text evidence="5">The sequence shown here is derived from an EMBL/GenBank/DDBJ whole genome shotgun (WGS) entry which is preliminary data.</text>
</comment>
<dbReference type="InterPro" id="IPR050166">
    <property type="entry name" value="ABC_transporter_ATP-bind"/>
</dbReference>
<evidence type="ECO:0000313" key="6">
    <source>
        <dbReference type="Proteomes" id="UP000266178"/>
    </source>
</evidence>
<dbReference type="PANTHER" id="PTHR42788">
    <property type="entry name" value="TAURINE IMPORT ATP-BINDING PROTEIN-RELATED"/>
    <property type="match status" value="1"/>
</dbReference>
<feature type="domain" description="ABC transporter" evidence="4">
    <location>
        <begin position="7"/>
        <end position="237"/>
    </location>
</feature>
<sequence length="265" mass="28337">MGSPFTIAVKDVCKRFPDGTLALEGVNAEVRAAEFVSLVGPSGCGKSTLLRILAGLEPISSGQVTVGGFAPGTPQARAEMAFVFQEPTLLPWRTVLHNVALPLELRGVGSQERLARAQEVLGLVGLSARAGAFPRALSGGMKMRVSIARALITQPKILLMDEPFGALDELTRQRLGDELLSIKQATGATVVFVTHNMFEAVYLSQRILVMTPHPGRVAEVLEVPVAYPRTPEFRASETYGKLVYQVLSVLEGGPAVPPKPDEVQA</sequence>
<dbReference type="OrthoDB" id="9802264at2"/>
<dbReference type="PANTHER" id="PTHR42788:SF19">
    <property type="entry name" value="ALIPHATIC SULFONATES IMPORT ATP-BINDING PROTEIN SSUB 2"/>
    <property type="match status" value="1"/>
</dbReference>
<dbReference type="InterPro" id="IPR017871">
    <property type="entry name" value="ABC_transporter-like_CS"/>
</dbReference>
<dbReference type="Proteomes" id="UP000266178">
    <property type="component" value="Unassembled WGS sequence"/>
</dbReference>
<keyword evidence="2" id="KW-0547">Nucleotide-binding</keyword>
<dbReference type="Pfam" id="PF00005">
    <property type="entry name" value="ABC_tran"/>
    <property type="match status" value="1"/>
</dbReference>
<dbReference type="InterPro" id="IPR003593">
    <property type="entry name" value="AAA+_ATPase"/>
</dbReference>
<evidence type="ECO:0000259" key="4">
    <source>
        <dbReference type="PROSITE" id="PS50893"/>
    </source>
</evidence>
<dbReference type="SUPFAM" id="SSF52540">
    <property type="entry name" value="P-loop containing nucleoside triphosphate hydrolases"/>
    <property type="match status" value="1"/>
</dbReference>
<dbReference type="InterPro" id="IPR003439">
    <property type="entry name" value="ABC_transporter-like_ATP-bd"/>
</dbReference>
<dbReference type="Gene3D" id="3.40.50.300">
    <property type="entry name" value="P-loop containing nucleotide triphosphate hydrolases"/>
    <property type="match status" value="1"/>
</dbReference>
<evidence type="ECO:0000256" key="2">
    <source>
        <dbReference type="ARBA" id="ARBA00022741"/>
    </source>
</evidence>
<dbReference type="EMBL" id="QWLB01000004">
    <property type="protein sequence ID" value="RIH93569.1"/>
    <property type="molecule type" value="Genomic_DNA"/>
</dbReference>
<keyword evidence="5" id="KW-0378">Hydrolase</keyword>
<reference evidence="5 6" key="1">
    <citation type="submission" date="2018-08" db="EMBL/GenBank/DDBJ databases">
        <title>Meiothermus granaticius genome AF-68 sequencing project.</title>
        <authorList>
            <person name="Da Costa M.S."/>
            <person name="Albuquerque L."/>
            <person name="Raposo P."/>
            <person name="Froufe H.J.C."/>
            <person name="Barroso C.S."/>
            <person name="Egas C."/>
        </authorList>
    </citation>
    <scope>NUCLEOTIDE SEQUENCE [LARGE SCALE GENOMIC DNA]</scope>
    <source>
        <strain evidence="5 6">AF-68</strain>
    </source>
</reference>
<evidence type="ECO:0000313" key="5">
    <source>
        <dbReference type="EMBL" id="RIH93569.1"/>
    </source>
</evidence>
<dbReference type="CDD" id="cd03293">
    <property type="entry name" value="ABC_NrtD_SsuB_transporters"/>
    <property type="match status" value="1"/>
</dbReference>
<keyword evidence="1" id="KW-0813">Transport</keyword>
<accession>A0A399FDP0</accession>
<dbReference type="InterPro" id="IPR027417">
    <property type="entry name" value="P-loop_NTPase"/>
</dbReference>
<name>A0A399FDP0_9DEIN</name>